<dbReference type="GO" id="GO:0008610">
    <property type="term" value="P:lipid biosynthetic process"/>
    <property type="evidence" value="ECO:0007669"/>
    <property type="project" value="UniProtKB-ARBA"/>
</dbReference>
<evidence type="ECO:0000256" key="2">
    <source>
        <dbReference type="ARBA" id="ARBA00022450"/>
    </source>
</evidence>
<dbReference type="InterPro" id="IPR023213">
    <property type="entry name" value="CAT-like_dom_sf"/>
</dbReference>
<protein>
    <recommendedName>
        <fullName evidence="5">Carrier domain-containing protein</fullName>
    </recommendedName>
</protein>
<dbReference type="Gene3D" id="3.40.50.1820">
    <property type="entry name" value="alpha/beta hydrolase"/>
    <property type="match status" value="1"/>
</dbReference>
<dbReference type="GO" id="GO:0003824">
    <property type="term" value="F:catalytic activity"/>
    <property type="evidence" value="ECO:0007669"/>
    <property type="project" value="InterPro"/>
</dbReference>
<dbReference type="PROSITE" id="PS00012">
    <property type="entry name" value="PHOSPHOPANTETHEINE"/>
    <property type="match status" value="1"/>
</dbReference>
<feature type="compositionally biased region" description="Low complexity" evidence="4">
    <location>
        <begin position="1003"/>
        <end position="1012"/>
    </location>
</feature>
<dbReference type="InterPro" id="IPR020845">
    <property type="entry name" value="AMP-binding_CS"/>
</dbReference>
<keyword evidence="2" id="KW-0596">Phosphopantetheine</keyword>
<dbReference type="InterPro" id="IPR045851">
    <property type="entry name" value="AMP-bd_C_sf"/>
</dbReference>
<gene>
    <name evidence="6" type="ORF">BU204_22965</name>
</gene>
<dbReference type="InterPro" id="IPR036736">
    <property type="entry name" value="ACP-like_sf"/>
</dbReference>
<dbReference type="Pfam" id="PF00668">
    <property type="entry name" value="Condensation"/>
    <property type="match status" value="1"/>
</dbReference>
<dbReference type="GO" id="GO:0005829">
    <property type="term" value="C:cytosol"/>
    <property type="evidence" value="ECO:0007669"/>
    <property type="project" value="TreeGrafter"/>
</dbReference>
<dbReference type="InterPro" id="IPR000873">
    <property type="entry name" value="AMP-dep_synth/lig_dom"/>
</dbReference>
<dbReference type="Gene3D" id="2.30.38.10">
    <property type="entry name" value="Luciferase, Domain 3"/>
    <property type="match status" value="1"/>
</dbReference>
<evidence type="ECO:0000256" key="1">
    <source>
        <dbReference type="ARBA" id="ARBA00001957"/>
    </source>
</evidence>
<dbReference type="Gene3D" id="3.30.559.10">
    <property type="entry name" value="Chloramphenicol acetyltransferase-like domain"/>
    <property type="match status" value="1"/>
</dbReference>
<dbReference type="InterPro" id="IPR020806">
    <property type="entry name" value="PKS_PP-bd"/>
</dbReference>
<comment type="cofactor">
    <cofactor evidence="1">
        <name>pantetheine 4'-phosphate</name>
        <dbReference type="ChEBI" id="CHEBI:47942"/>
    </cofactor>
</comment>
<feature type="region of interest" description="Disordered" evidence="4">
    <location>
        <begin position="993"/>
        <end position="1012"/>
    </location>
</feature>
<dbReference type="InterPro" id="IPR029058">
    <property type="entry name" value="AB_hydrolase_fold"/>
</dbReference>
<dbReference type="CDD" id="cd19531">
    <property type="entry name" value="LCL_NRPS-like"/>
    <property type="match status" value="1"/>
</dbReference>
<dbReference type="InterPro" id="IPR001242">
    <property type="entry name" value="Condensation_dom"/>
</dbReference>
<evidence type="ECO:0000256" key="3">
    <source>
        <dbReference type="ARBA" id="ARBA00022553"/>
    </source>
</evidence>
<evidence type="ECO:0000256" key="4">
    <source>
        <dbReference type="SAM" id="MobiDB-lite"/>
    </source>
</evidence>
<proteinExistence type="predicted"/>
<feature type="domain" description="Carrier" evidence="5">
    <location>
        <begin position="918"/>
        <end position="996"/>
    </location>
</feature>
<dbReference type="RefSeq" id="WP_075127806.1">
    <property type="nucleotide sequence ID" value="NZ_MSIE01000044.1"/>
</dbReference>
<dbReference type="Gene3D" id="3.30.300.30">
    <property type="match status" value="1"/>
</dbReference>
<dbReference type="PROSITE" id="PS50075">
    <property type="entry name" value="CARRIER"/>
    <property type="match status" value="1"/>
</dbReference>
<dbReference type="EMBL" id="MSIE01000044">
    <property type="protein sequence ID" value="OLF15137.1"/>
    <property type="molecule type" value="Genomic_DNA"/>
</dbReference>
<keyword evidence="7" id="KW-1185">Reference proteome</keyword>
<dbReference type="Gene3D" id="3.30.559.30">
    <property type="entry name" value="Nonribosomal peptide synthetase, condensation domain"/>
    <property type="match status" value="1"/>
</dbReference>
<dbReference type="Pfam" id="PF13193">
    <property type="entry name" value="AMP-binding_C"/>
    <property type="match status" value="1"/>
</dbReference>
<dbReference type="PANTHER" id="PTHR45527:SF1">
    <property type="entry name" value="FATTY ACID SYNTHASE"/>
    <property type="match status" value="1"/>
</dbReference>
<dbReference type="SUPFAM" id="SSF52777">
    <property type="entry name" value="CoA-dependent acyltransferases"/>
    <property type="match status" value="2"/>
</dbReference>
<dbReference type="Pfam" id="PF00550">
    <property type="entry name" value="PP-binding"/>
    <property type="match status" value="1"/>
</dbReference>
<sequence>MNHVFVFPTSSGQRRLWLLDQLLPGSPAHNIGWRITVSGPLDPGRLTEALRALIARHEALRTTFGATDGIPTQVVAPRAHVPVVAIQPSQVDRLVRAPFDLAAGPLLRAGLVRHHAEAHELVLVVHHAVVDRWSCAVLFDELTRYYAGERLPEPALQYPDYAVWQREQVEANGFAQAARHWTRELAGVPTVLRLPTDRPHTAARGRGAELVTELEPAPGASFGELLAVYQAVLHRLSGQDKFLVATPVPGRTRPETEHLVGFLANTLALPARISPDTTVAELAANTQRTVQLALANQDLPFEQLVDLLAPQRGATRTPLVQTMFAVEPRPEPLTANGVTFAPEPLPNGGSAFDLLLTVEPGPDRWRARWSYDVDLFDEVSVAGFAGTYAVALRAAMADPHRPVAELPLTSARPPAVPVRTGGPLRVDLRRFGDAPAVCGPDGALTYAELDERANRLAELLRGNGVGPDVPVALCLARGTAVPLAILATWRAGGGHVPLDPTWPAERLSAMAADAGAPVLLTHRAAGVELPGPWRVIDLDSIDLDSIDLTEVPGTPPEPPPTALAYLLFTSGSTGRPKGVEVTRGGVANLLSHLDELLDLTPADRVASINTPSFDMSVVEMIAPLLRGASVTLLAAHDVGDGHRLRERLVESGATVVQGTPSAWRSLVAAGGVPTRVRLRITGGEPLTRELADALRGDGAELIDGYGPTETTVYSAAGRVPPAPHPIRLGPAVANTTLYVLDRAMRPVPDGVIGELHIGGAGVARGYRNLPGQTAERFRPDPFSATPGARLYATGDLVRRRHGRLEFLGRADRQVKVRGHRVELGEIEAALRAHDSVRDAAVTTWTTGDAAVRLVAYLVPRRRVGAAELRPWLARRLPDHMQPDRYVSLEALPTTPNGKIDHAALPEPAWTKDRTRTVPPRTDTERRLATIWREVLSLGPGTPIGVHDDFFALGGHSLTATRLIARIRRGLAVDLSLSTLFTAPTIAGLAASMATGRAGRRSPRPGSRSWTIR</sequence>
<reference evidence="6 7" key="1">
    <citation type="submission" date="2016-12" db="EMBL/GenBank/DDBJ databases">
        <title>The draft genome sequence of Actinophytocola sp. 11-183.</title>
        <authorList>
            <person name="Wang W."/>
            <person name="Yuan L."/>
        </authorList>
    </citation>
    <scope>NUCLEOTIDE SEQUENCE [LARGE SCALE GENOMIC DNA]</scope>
    <source>
        <strain evidence="6 7">11-183</strain>
    </source>
</reference>
<dbReference type="InterPro" id="IPR009081">
    <property type="entry name" value="PP-bd_ACP"/>
</dbReference>
<dbReference type="Gene3D" id="3.40.50.980">
    <property type="match status" value="2"/>
</dbReference>
<dbReference type="GO" id="GO:0031177">
    <property type="term" value="F:phosphopantetheine binding"/>
    <property type="evidence" value="ECO:0007669"/>
    <property type="project" value="InterPro"/>
</dbReference>
<keyword evidence="3" id="KW-0597">Phosphoprotein</keyword>
<dbReference type="OrthoDB" id="2472181at2"/>
<name>A0A1Q8CL99_9PSEU</name>
<dbReference type="PROSITE" id="PS00455">
    <property type="entry name" value="AMP_BINDING"/>
    <property type="match status" value="1"/>
</dbReference>
<evidence type="ECO:0000313" key="7">
    <source>
        <dbReference type="Proteomes" id="UP000185596"/>
    </source>
</evidence>
<dbReference type="AlphaFoldDB" id="A0A1Q8CL99"/>
<dbReference type="SMART" id="SM00823">
    <property type="entry name" value="PKS_PP"/>
    <property type="match status" value="1"/>
</dbReference>
<evidence type="ECO:0000313" key="6">
    <source>
        <dbReference type="EMBL" id="OLF15137.1"/>
    </source>
</evidence>
<dbReference type="NCBIfam" id="TIGR01733">
    <property type="entry name" value="AA-adenyl-dom"/>
    <property type="match status" value="1"/>
</dbReference>
<dbReference type="CDD" id="cd05930">
    <property type="entry name" value="A_NRPS"/>
    <property type="match status" value="1"/>
</dbReference>
<dbReference type="STRING" id="1912961.BU204_22965"/>
<evidence type="ECO:0000259" key="5">
    <source>
        <dbReference type="PROSITE" id="PS50075"/>
    </source>
</evidence>
<dbReference type="PANTHER" id="PTHR45527">
    <property type="entry name" value="NONRIBOSOMAL PEPTIDE SYNTHETASE"/>
    <property type="match status" value="1"/>
</dbReference>
<comment type="caution">
    <text evidence="6">The sequence shown here is derived from an EMBL/GenBank/DDBJ whole genome shotgun (WGS) entry which is preliminary data.</text>
</comment>
<dbReference type="GO" id="GO:0072330">
    <property type="term" value="P:monocarboxylic acid biosynthetic process"/>
    <property type="evidence" value="ECO:0007669"/>
    <property type="project" value="UniProtKB-ARBA"/>
</dbReference>
<dbReference type="GO" id="GO:0043041">
    <property type="term" value="P:amino acid activation for nonribosomal peptide biosynthetic process"/>
    <property type="evidence" value="ECO:0007669"/>
    <property type="project" value="TreeGrafter"/>
</dbReference>
<dbReference type="FunFam" id="1.10.1200.10:FF:000016">
    <property type="entry name" value="Non-ribosomal peptide synthase"/>
    <property type="match status" value="1"/>
</dbReference>
<dbReference type="InterPro" id="IPR006162">
    <property type="entry name" value="Ppantetheine_attach_site"/>
</dbReference>
<dbReference type="SUPFAM" id="SSF47336">
    <property type="entry name" value="ACP-like"/>
    <property type="match status" value="1"/>
</dbReference>
<dbReference type="InterPro" id="IPR010071">
    <property type="entry name" value="AA_adenyl_dom"/>
</dbReference>
<accession>A0A1Q8CL99</accession>
<dbReference type="Proteomes" id="UP000185596">
    <property type="component" value="Unassembled WGS sequence"/>
</dbReference>
<dbReference type="GO" id="GO:0044550">
    <property type="term" value="P:secondary metabolite biosynthetic process"/>
    <property type="evidence" value="ECO:0007669"/>
    <property type="project" value="TreeGrafter"/>
</dbReference>
<dbReference type="SUPFAM" id="SSF56801">
    <property type="entry name" value="Acetyl-CoA synthetase-like"/>
    <property type="match status" value="1"/>
</dbReference>
<dbReference type="InterPro" id="IPR025110">
    <property type="entry name" value="AMP-bd_C"/>
</dbReference>
<dbReference type="Pfam" id="PF00501">
    <property type="entry name" value="AMP-binding"/>
    <property type="match status" value="1"/>
</dbReference>
<organism evidence="6 7">
    <name type="scientific">Actinophytocola xanthii</name>
    <dbReference type="NCBI Taxonomy" id="1912961"/>
    <lineage>
        <taxon>Bacteria</taxon>
        <taxon>Bacillati</taxon>
        <taxon>Actinomycetota</taxon>
        <taxon>Actinomycetes</taxon>
        <taxon>Pseudonocardiales</taxon>
        <taxon>Pseudonocardiaceae</taxon>
    </lineage>
</organism>